<dbReference type="AlphaFoldDB" id="A0A9J6QZS6"/>
<sequence>MSKTHWKKLNNPDYLGAYALNPGEDLILTIERAGKEAFTGTSGKKEDGLLIHFRESDAKPMICNSTNAKAITKVAGTPYVEDWKGVRIALYSQEVSAFGETVDALRVRPFPPKEDILCAECGSPIKATCGKSPRQLAAYTEEKYGKELCADCATRVAQQEKAEEAEGPVNENDED</sequence>
<organism evidence="1 2">
    <name type="scientific">Hominibacterium faecale</name>
    <dbReference type="NCBI Taxonomy" id="2839743"/>
    <lineage>
        <taxon>Bacteria</taxon>
        <taxon>Bacillati</taxon>
        <taxon>Bacillota</taxon>
        <taxon>Clostridia</taxon>
        <taxon>Peptostreptococcales</taxon>
        <taxon>Anaerovoracaceae</taxon>
        <taxon>Hominibacterium</taxon>
    </lineage>
</organism>
<reference evidence="1" key="1">
    <citation type="submission" date="2022-09" db="EMBL/GenBank/DDBJ databases">
        <title>Culturomic study of gut microbiota in children with autism spectrum disorder.</title>
        <authorList>
            <person name="Efimov B.A."/>
            <person name="Chaplin A.V."/>
            <person name="Sokolova S.R."/>
            <person name="Pikina A.P."/>
            <person name="Korzhanova M."/>
            <person name="Belova V."/>
            <person name="Korostin D."/>
        </authorList>
    </citation>
    <scope>NUCLEOTIDE SEQUENCE</scope>
    <source>
        <strain evidence="1">ASD5510</strain>
    </source>
</reference>
<gene>
    <name evidence="1" type="ORF">OBO34_22240</name>
</gene>
<dbReference type="Proteomes" id="UP001065549">
    <property type="component" value="Unassembled WGS sequence"/>
</dbReference>
<accession>A0A9J6QZS6</accession>
<protein>
    <submittedName>
        <fullName evidence="1">Uncharacterized protein</fullName>
    </submittedName>
</protein>
<dbReference type="EMBL" id="JAOSHN010000023">
    <property type="protein sequence ID" value="MCU7381038.1"/>
    <property type="molecule type" value="Genomic_DNA"/>
</dbReference>
<comment type="caution">
    <text evidence="1">The sequence shown here is derived from an EMBL/GenBank/DDBJ whole genome shotgun (WGS) entry which is preliminary data.</text>
</comment>
<keyword evidence="2" id="KW-1185">Reference proteome</keyword>
<proteinExistence type="predicted"/>
<evidence type="ECO:0000313" key="1">
    <source>
        <dbReference type="EMBL" id="MCU7381038.1"/>
    </source>
</evidence>
<evidence type="ECO:0000313" key="2">
    <source>
        <dbReference type="Proteomes" id="UP001065549"/>
    </source>
</evidence>
<dbReference type="RefSeq" id="WP_269476960.1">
    <property type="nucleotide sequence ID" value="NZ_JAJAGH010000001.1"/>
</dbReference>
<name>A0A9J6QZS6_9FIRM</name>